<dbReference type="PROSITE" id="PS50294">
    <property type="entry name" value="WD_REPEATS_REGION"/>
    <property type="match status" value="3"/>
</dbReference>
<dbReference type="PANTHER" id="PTHR19855">
    <property type="entry name" value="WD40 REPEAT PROTEIN 12, 37"/>
    <property type="match status" value="1"/>
</dbReference>
<comment type="subcellular location">
    <subcellularLocation>
        <location evidence="6">Nucleus</location>
        <location evidence="6">Nucleolus</location>
    </subcellularLocation>
    <subcellularLocation>
        <location evidence="6">Nucleus</location>
        <location evidence="6">Nucleoplasm</location>
    </subcellularLocation>
</comment>
<feature type="repeat" description="WD" evidence="7">
    <location>
        <begin position="154"/>
        <end position="187"/>
    </location>
</feature>
<evidence type="ECO:0000256" key="8">
    <source>
        <dbReference type="SAM" id="MobiDB-lite"/>
    </source>
</evidence>
<feature type="compositionally biased region" description="Low complexity" evidence="8">
    <location>
        <begin position="268"/>
        <end position="280"/>
    </location>
</feature>
<evidence type="ECO:0000256" key="2">
    <source>
        <dbReference type="ARBA" id="ARBA00022552"/>
    </source>
</evidence>
<name>A0A7R9TNS1_9VIRI</name>
<protein>
    <recommendedName>
        <fullName evidence="6">Ribosome biogenesis protein WDR12 homolog</fullName>
    </recommendedName>
</protein>
<proteinExistence type="inferred from homology"/>
<dbReference type="InterPro" id="IPR012972">
    <property type="entry name" value="NLE"/>
</dbReference>
<dbReference type="GO" id="GO:0000466">
    <property type="term" value="P:maturation of 5.8S rRNA from tricistronic rRNA transcript (SSU-rRNA, 5.8S rRNA, LSU-rRNA)"/>
    <property type="evidence" value="ECO:0007669"/>
    <property type="project" value="UniProtKB-UniRule"/>
</dbReference>
<dbReference type="InterPro" id="IPR019775">
    <property type="entry name" value="WD40_repeat_CS"/>
</dbReference>
<dbReference type="Pfam" id="PF00400">
    <property type="entry name" value="WD40"/>
    <property type="match status" value="5"/>
</dbReference>
<evidence type="ECO:0000256" key="7">
    <source>
        <dbReference type="PROSITE-ProRule" id="PRU00221"/>
    </source>
</evidence>
<keyword evidence="1 6" id="KW-0690">Ribosome biogenesis</keyword>
<keyword evidence="4" id="KW-0677">Repeat</keyword>
<evidence type="ECO:0000256" key="4">
    <source>
        <dbReference type="ARBA" id="ARBA00022737"/>
    </source>
</evidence>
<evidence type="ECO:0000313" key="10">
    <source>
        <dbReference type="EMBL" id="CAD8240931.1"/>
    </source>
</evidence>
<dbReference type="EMBL" id="HBDZ01008980">
    <property type="protein sequence ID" value="CAD8240931.1"/>
    <property type="molecule type" value="Transcribed_RNA"/>
</dbReference>
<dbReference type="SUPFAM" id="SSF50978">
    <property type="entry name" value="WD40 repeat-like"/>
    <property type="match status" value="1"/>
</dbReference>
<feature type="domain" description="NLE" evidence="9">
    <location>
        <begin position="12"/>
        <end position="77"/>
    </location>
</feature>
<comment type="similarity">
    <text evidence="6">Belongs to the WD repeat WDR12/YTM1 family.</text>
</comment>
<gene>
    <name evidence="10" type="ORF">PCOL08062_LOCUS6856</name>
</gene>
<evidence type="ECO:0000256" key="6">
    <source>
        <dbReference type="HAMAP-Rule" id="MF_03029"/>
    </source>
</evidence>
<sequence length="471" mass="47743">MADDAGEGHVQQVRFVTRLPDELRVPRAPLAVPARLARYGLSEVVNSLLAAAGKGGGRTRPFDFLIEGELLRTTLEGALLAKGLSAERVVELEYVPAAAPPEQQSRRKQSDWVGAVAGLAASPGGDAAPLVVTGSYDSVVRLHDPASGDVLASCAGHSASVVAAAALGDAKGELVATAAKDATVRLWRAARAGGGKVELQAVAEIDAHADAAQCVAAGAGGRRLLTGGWDGAARLWDVASVIEGEADGGDGDEGEGEGDTKRRRTARGARAGAKGASRGDAVAHTSRAGALLTLEGHSQCVSGAAWLQGGSSAAVTASWDRSLRLWDIESGKETRAPLYATKAVHALDAQRCGSGGLVATGGVDPAVQLWDVRAAGSTAGAVRLAGHTAWVSCVAWADAHVGAGHLLASSSHDGSVKVWDVRASVPLHTLKAHEGKALCVTWTGGSAVASGGADGRLATYSHELGKAAANE</sequence>
<dbReference type="InterPro" id="IPR001680">
    <property type="entry name" value="WD40_rpt"/>
</dbReference>
<dbReference type="GO" id="GO:0005730">
    <property type="term" value="C:nucleolus"/>
    <property type="evidence" value="ECO:0007669"/>
    <property type="project" value="UniProtKB-SubCell"/>
</dbReference>
<evidence type="ECO:0000256" key="1">
    <source>
        <dbReference type="ARBA" id="ARBA00022517"/>
    </source>
</evidence>
<dbReference type="PROSITE" id="PS50082">
    <property type="entry name" value="WD_REPEATS_2"/>
    <property type="match status" value="4"/>
</dbReference>
<dbReference type="InterPro" id="IPR028599">
    <property type="entry name" value="WDR12/Ytm1"/>
</dbReference>
<dbReference type="Pfam" id="PF08154">
    <property type="entry name" value="NLE"/>
    <property type="match status" value="1"/>
</dbReference>
<feature type="repeat" description="WD" evidence="7">
    <location>
        <begin position="294"/>
        <end position="336"/>
    </location>
</feature>
<dbReference type="PROSITE" id="PS00678">
    <property type="entry name" value="WD_REPEATS_1"/>
    <property type="match status" value="3"/>
</dbReference>
<dbReference type="GO" id="GO:0005654">
    <property type="term" value="C:nucleoplasm"/>
    <property type="evidence" value="ECO:0007669"/>
    <property type="project" value="UniProtKB-SubCell"/>
</dbReference>
<dbReference type="GO" id="GO:0043021">
    <property type="term" value="F:ribonucleoprotein complex binding"/>
    <property type="evidence" value="ECO:0007669"/>
    <property type="project" value="UniProtKB-UniRule"/>
</dbReference>
<organism evidence="10">
    <name type="scientific">Prasinoderma coloniale</name>
    <dbReference type="NCBI Taxonomy" id="156133"/>
    <lineage>
        <taxon>Eukaryota</taxon>
        <taxon>Viridiplantae</taxon>
        <taxon>Prasinodermophyta</taxon>
        <taxon>Prasinodermophyceae</taxon>
        <taxon>Prasinodermales</taxon>
        <taxon>Prasinodermaceae</taxon>
        <taxon>Prasinoderma</taxon>
    </lineage>
</organism>
<dbReference type="PRINTS" id="PR00320">
    <property type="entry name" value="GPROTEINBRPT"/>
</dbReference>
<dbReference type="Gene3D" id="2.130.10.10">
    <property type="entry name" value="YVTN repeat-like/Quinoprotein amine dehydrogenase"/>
    <property type="match status" value="1"/>
</dbReference>
<feature type="compositionally biased region" description="Acidic residues" evidence="8">
    <location>
        <begin position="244"/>
        <end position="257"/>
    </location>
</feature>
<comment type="function">
    <text evidence="6">Required for maturation of ribosomal RNAs and formation of the large ribosomal subunit.</text>
</comment>
<dbReference type="InterPro" id="IPR020472">
    <property type="entry name" value="WD40_PAC1"/>
</dbReference>
<reference evidence="10" key="1">
    <citation type="submission" date="2021-01" db="EMBL/GenBank/DDBJ databases">
        <authorList>
            <person name="Corre E."/>
            <person name="Pelletier E."/>
            <person name="Niang G."/>
            <person name="Scheremetjew M."/>
            <person name="Finn R."/>
            <person name="Kale V."/>
            <person name="Holt S."/>
            <person name="Cochrane G."/>
            <person name="Meng A."/>
            <person name="Brown T."/>
            <person name="Cohen L."/>
        </authorList>
    </citation>
    <scope>NUCLEOTIDE SEQUENCE</scope>
    <source>
        <strain evidence="10">CCMP1413</strain>
    </source>
</reference>
<dbReference type="InterPro" id="IPR015943">
    <property type="entry name" value="WD40/YVTN_repeat-like_dom_sf"/>
</dbReference>
<feature type="repeat" description="WD" evidence="7">
    <location>
        <begin position="384"/>
        <end position="429"/>
    </location>
</feature>
<evidence type="ECO:0000256" key="5">
    <source>
        <dbReference type="ARBA" id="ARBA00023242"/>
    </source>
</evidence>
<dbReference type="PANTHER" id="PTHR19855:SF11">
    <property type="entry name" value="RIBOSOME BIOGENESIS PROTEIN WDR12"/>
    <property type="match status" value="1"/>
</dbReference>
<dbReference type="AlphaFoldDB" id="A0A7R9TNS1"/>
<evidence type="ECO:0000256" key="3">
    <source>
        <dbReference type="ARBA" id="ARBA00022574"/>
    </source>
</evidence>
<evidence type="ECO:0000259" key="9">
    <source>
        <dbReference type="Pfam" id="PF08154"/>
    </source>
</evidence>
<dbReference type="SMART" id="SM00320">
    <property type="entry name" value="WD40"/>
    <property type="match status" value="7"/>
</dbReference>
<dbReference type="GO" id="GO:0000463">
    <property type="term" value="P:maturation of LSU-rRNA from tricistronic rRNA transcript (SSU-rRNA, 5.8S rRNA, LSU-rRNA)"/>
    <property type="evidence" value="ECO:0007669"/>
    <property type="project" value="UniProtKB-UniRule"/>
</dbReference>
<keyword evidence="5 6" id="KW-0539">Nucleus</keyword>
<dbReference type="GO" id="GO:0030687">
    <property type="term" value="C:preribosome, large subunit precursor"/>
    <property type="evidence" value="ECO:0007669"/>
    <property type="project" value="UniProtKB-UniRule"/>
</dbReference>
<dbReference type="InterPro" id="IPR036322">
    <property type="entry name" value="WD40_repeat_dom_sf"/>
</dbReference>
<keyword evidence="3 7" id="KW-0853">WD repeat</keyword>
<dbReference type="HAMAP" id="MF_03029">
    <property type="entry name" value="WDR12"/>
    <property type="match status" value="1"/>
</dbReference>
<accession>A0A7R9TNS1</accession>
<feature type="repeat" description="WD" evidence="7">
    <location>
        <begin position="205"/>
        <end position="240"/>
    </location>
</feature>
<keyword evidence="2 6" id="KW-0698">rRNA processing</keyword>
<feature type="region of interest" description="Disordered" evidence="8">
    <location>
        <begin position="244"/>
        <end position="281"/>
    </location>
</feature>